<feature type="compositionally biased region" description="Basic and acidic residues" evidence="1">
    <location>
        <begin position="8"/>
        <end position="17"/>
    </location>
</feature>
<evidence type="ECO:0000256" key="1">
    <source>
        <dbReference type="SAM" id="MobiDB-lite"/>
    </source>
</evidence>
<dbReference type="InterPro" id="IPR001087">
    <property type="entry name" value="GDSL"/>
</dbReference>
<dbReference type="Gene3D" id="3.40.50.1110">
    <property type="entry name" value="SGNH hydrolase"/>
    <property type="match status" value="1"/>
</dbReference>
<feature type="transmembrane region" description="Helical" evidence="2">
    <location>
        <begin position="78"/>
        <end position="95"/>
    </location>
</feature>
<evidence type="ECO:0000313" key="4">
    <source>
        <dbReference type="Proteomes" id="UP001497453"/>
    </source>
</evidence>
<keyword evidence="2" id="KW-0812">Transmembrane</keyword>
<gene>
    <name evidence="3" type="ORF">GFSPODELE1_LOCUS9024</name>
</gene>
<feature type="compositionally biased region" description="Polar residues" evidence="1">
    <location>
        <begin position="18"/>
        <end position="44"/>
    </location>
</feature>
<dbReference type="InterPro" id="IPR036514">
    <property type="entry name" value="SGNH_hydro_sf"/>
</dbReference>
<accession>A0ABP1DYF9</accession>
<evidence type="ECO:0000256" key="2">
    <source>
        <dbReference type="SAM" id="Phobius"/>
    </source>
</evidence>
<name>A0ABP1DYF9_9APHY</name>
<dbReference type="CDD" id="cd01846">
    <property type="entry name" value="fatty_acyltransferase_like"/>
    <property type="match status" value="1"/>
</dbReference>
<keyword evidence="2" id="KW-1133">Transmembrane helix</keyword>
<feature type="region of interest" description="Disordered" evidence="1">
    <location>
        <begin position="1"/>
        <end position="70"/>
    </location>
</feature>
<dbReference type="SUPFAM" id="SSF52266">
    <property type="entry name" value="SGNH hydrolase"/>
    <property type="match status" value="1"/>
</dbReference>
<feature type="compositionally biased region" description="Basic and acidic residues" evidence="1">
    <location>
        <begin position="46"/>
        <end position="62"/>
    </location>
</feature>
<organism evidence="3 4">
    <name type="scientific">Somion occarium</name>
    <dbReference type="NCBI Taxonomy" id="3059160"/>
    <lineage>
        <taxon>Eukaryota</taxon>
        <taxon>Fungi</taxon>
        <taxon>Dikarya</taxon>
        <taxon>Basidiomycota</taxon>
        <taxon>Agaricomycotina</taxon>
        <taxon>Agaricomycetes</taxon>
        <taxon>Polyporales</taxon>
        <taxon>Cerrenaceae</taxon>
        <taxon>Somion</taxon>
    </lineage>
</organism>
<reference evidence="4" key="1">
    <citation type="submission" date="2024-04" db="EMBL/GenBank/DDBJ databases">
        <authorList>
            <person name="Shaw F."/>
            <person name="Minotto A."/>
        </authorList>
    </citation>
    <scope>NUCLEOTIDE SEQUENCE [LARGE SCALE GENOMIC DNA]</scope>
</reference>
<protein>
    <submittedName>
        <fullName evidence="3">Uncharacterized protein</fullName>
    </submittedName>
</protein>
<dbReference type="EMBL" id="OZ037950">
    <property type="protein sequence ID" value="CAL1712851.1"/>
    <property type="molecule type" value="Genomic_DNA"/>
</dbReference>
<keyword evidence="4" id="KW-1185">Reference proteome</keyword>
<evidence type="ECO:0000313" key="3">
    <source>
        <dbReference type="EMBL" id="CAL1712851.1"/>
    </source>
</evidence>
<dbReference type="Pfam" id="PF00657">
    <property type="entry name" value="Lipase_GDSL"/>
    <property type="match status" value="1"/>
</dbReference>
<sequence>MSSTAVPDAREISRRTGSETASDLSSGRVNTAEGSDVAGTSNKNALEARKDNIVERGDDQVKRRPIPRRRKKQEETSWIMVLTPILLVLFAYVALRVSAAVANPKPKFNWANTKYVYAFGDSYTFVGGTKGHANFSFIGDLDNLLPSRQELLSSEIIPHNTSSDGSNWIEFLTGCFEGQPAQCFPHQLWDFAFAGADIDGKLLPLHHSFTVPLVDQVRQWVTSASNVIPHPADQTITFWWVGINDTGDTVTNATITDFPAFWEEEMTSYFKAVEFAVTRSLSGTHFFINVPPEHRNPSFVNTPRAPIIQAHIQQFNSILNVHVKQFADKFRELNVLTFDAFEFFNKILDHHEEFGFKNITGFCQCSDPKFFWFDAGHPTERVHKLIAEAIEDQLVEASR</sequence>
<dbReference type="Proteomes" id="UP001497453">
    <property type="component" value="Chromosome 7"/>
</dbReference>
<proteinExistence type="predicted"/>
<keyword evidence="2" id="KW-0472">Membrane</keyword>